<keyword evidence="1" id="KW-1185">Reference proteome</keyword>
<protein>
    <submittedName>
        <fullName evidence="2">Uncharacterized protein LOC142180138</fullName>
    </submittedName>
</protein>
<accession>A0AC58UCE1</accession>
<reference evidence="1" key="1">
    <citation type="journal article" date="2014" name="Nat. Commun.">
        <title>The tobacco genome sequence and its comparison with those of tomato and potato.</title>
        <authorList>
            <person name="Sierro N."/>
            <person name="Battey J.N."/>
            <person name="Ouadi S."/>
            <person name="Bakaher N."/>
            <person name="Bovet L."/>
            <person name="Willig A."/>
            <person name="Goepfert S."/>
            <person name="Peitsch M.C."/>
            <person name="Ivanov N.V."/>
        </authorList>
    </citation>
    <scope>NUCLEOTIDE SEQUENCE [LARGE SCALE GENOMIC DNA]</scope>
</reference>
<sequence length="165" mass="19397">MDLEIKRKRRKRAKCDQPKTKWGALTKDKTKELREKLLAKGVWSSSGDASSMWTTTVFCIREDAREVLGTTKGYLDGHKRDMRWNEEVQEKVKVKKASYLKLVKSTYKVEKSKNKEWYKKARKEEKFAVMVAKTTTFGLLYDELEIKGGDKKLYKLAKVRDRKTH</sequence>
<dbReference type="Proteomes" id="UP000790787">
    <property type="component" value="Chromosome 4"/>
</dbReference>
<reference evidence="2" key="2">
    <citation type="submission" date="2025-08" db="UniProtKB">
        <authorList>
            <consortium name="RefSeq"/>
        </authorList>
    </citation>
    <scope>IDENTIFICATION</scope>
    <source>
        <tissue evidence="2">Leaf</tissue>
    </source>
</reference>
<name>A0AC58UCE1_TOBAC</name>
<gene>
    <name evidence="2" type="primary">LOC142180138</name>
</gene>
<organism evidence="1 2">
    <name type="scientific">Nicotiana tabacum</name>
    <name type="common">Common tobacco</name>
    <dbReference type="NCBI Taxonomy" id="4097"/>
    <lineage>
        <taxon>Eukaryota</taxon>
        <taxon>Viridiplantae</taxon>
        <taxon>Streptophyta</taxon>
        <taxon>Embryophyta</taxon>
        <taxon>Tracheophyta</taxon>
        <taxon>Spermatophyta</taxon>
        <taxon>Magnoliopsida</taxon>
        <taxon>eudicotyledons</taxon>
        <taxon>Gunneridae</taxon>
        <taxon>Pentapetalae</taxon>
        <taxon>asterids</taxon>
        <taxon>lamiids</taxon>
        <taxon>Solanales</taxon>
        <taxon>Solanaceae</taxon>
        <taxon>Nicotianoideae</taxon>
        <taxon>Nicotianeae</taxon>
        <taxon>Nicotiana</taxon>
    </lineage>
</organism>
<evidence type="ECO:0000313" key="2">
    <source>
        <dbReference type="RefSeq" id="XP_075107167.1"/>
    </source>
</evidence>
<proteinExistence type="predicted"/>
<dbReference type="RefSeq" id="XP_075107167.1">
    <property type="nucleotide sequence ID" value="XM_075251066.1"/>
</dbReference>
<evidence type="ECO:0000313" key="1">
    <source>
        <dbReference type="Proteomes" id="UP000790787"/>
    </source>
</evidence>